<dbReference type="NCBIfam" id="TIGR01451">
    <property type="entry name" value="B_ant_repeat"/>
    <property type="match status" value="1"/>
</dbReference>
<evidence type="ECO:0000256" key="3">
    <source>
        <dbReference type="ARBA" id="ARBA00022525"/>
    </source>
</evidence>
<gene>
    <name evidence="10" type="ORF">F5897_000460</name>
</gene>
<reference evidence="10" key="1">
    <citation type="submission" date="2020-08" db="EMBL/GenBank/DDBJ databases">
        <title>Sequencing the genomes of 1000 actinobacteria strains.</title>
        <authorList>
            <person name="Klenk H.-P."/>
        </authorList>
    </citation>
    <scope>NUCLEOTIDE SEQUENCE [LARGE SCALE GENOMIC DNA]</scope>
    <source>
        <strain evidence="10">DSM 27064</strain>
    </source>
</reference>
<feature type="domain" description="SD-repeat containing protein B" evidence="9">
    <location>
        <begin position="852"/>
        <end position="978"/>
    </location>
</feature>
<dbReference type="RefSeq" id="WP_183304336.1">
    <property type="nucleotide sequence ID" value="NZ_JACIFD010000004.1"/>
</dbReference>
<comment type="similarity">
    <text evidence="2">Belongs to the serine-aspartate repeat-containing protein (SDr) family.</text>
</comment>
<feature type="region of interest" description="Disordered" evidence="5">
    <location>
        <begin position="1182"/>
        <end position="1201"/>
    </location>
</feature>
<feature type="compositionally biased region" description="Low complexity" evidence="5">
    <location>
        <begin position="822"/>
        <end position="831"/>
    </location>
</feature>
<feature type="region of interest" description="Disordered" evidence="5">
    <location>
        <begin position="1341"/>
        <end position="1362"/>
    </location>
</feature>
<comment type="subcellular location">
    <subcellularLocation>
        <location evidence="1">Secreted</location>
    </subcellularLocation>
</comment>
<evidence type="ECO:0000256" key="7">
    <source>
        <dbReference type="SAM" id="SignalP"/>
    </source>
</evidence>
<accession>A0A840DM74</accession>
<feature type="compositionally biased region" description="Low complexity" evidence="5">
    <location>
        <begin position="1351"/>
        <end position="1362"/>
    </location>
</feature>
<feature type="domain" description="SD-repeat containing protein B" evidence="9">
    <location>
        <begin position="455"/>
        <end position="579"/>
    </location>
</feature>
<keyword evidence="3" id="KW-0964">Secreted</keyword>
<feature type="region of interest" description="Disordered" evidence="5">
    <location>
        <begin position="808"/>
        <end position="831"/>
    </location>
</feature>
<dbReference type="InterPro" id="IPR033764">
    <property type="entry name" value="Sdr_B"/>
</dbReference>
<feature type="domain" description="SD-repeat containing protein B" evidence="9">
    <location>
        <begin position="586"/>
        <end position="712"/>
    </location>
</feature>
<dbReference type="Pfam" id="PF01345">
    <property type="entry name" value="DUF11"/>
    <property type="match status" value="1"/>
</dbReference>
<keyword evidence="6" id="KW-1133">Transmembrane helix</keyword>
<keyword evidence="4 7" id="KW-0732">Signal</keyword>
<dbReference type="GO" id="GO:0005975">
    <property type="term" value="P:carbohydrate metabolic process"/>
    <property type="evidence" value="ECO:0007669"/>
    <property type="project" value="UniProtKB-ARBA"/>
</dbReference>
<evidence type="ECO:0000313" key="11">
    <source>
        <dbReference type="Proteomes" id="UP000571183"/>
    </source>
</evidence>
<name>A0A840DM74_9MICO</name>
<dbReference type="EMBL" id="JACIFD010000004">
    <property type="protein sequence ID" value="MBB4071168.1"/>
    <property type="molecule type" value="Genomic_DNA"/>
</dbReference>
<protein>
    <submittedName>
        <fullName evidence="10">Putative repeat protein (TIGR01451 family)</fullName>
    </submittedName>
</protein>
<feature type="chain" id="PRO_5032282047" evidence="7">
    <location>
        <begin position="39"/>
        <end position="1415"/>
    </location>
</feature>
<evidence type="ECO:0000256" key="6">
    <source>
        <dbReference type="SAM" id="Phobius"/>
    </source>
</evidence>
<keyword evidence="6" id="KW-0472">Membrane</keyword>
<feature type="transmembrane region" description="Helical" evidence="6">
    <location>
        <begin position="1388"/>
        <end position="1409"/>
    </location>
</feature>
<feature type="signal peptide" evidence="7">
    <location>
        <begin position="1"/>
        <end position="38"/>
    </location>
</feature>
<dbReference type="Gene3D" id="2.60.40.10">
    <property type="entry name" value="Immunoglobulins"/>
    <property type="match status" value="6"/>
</dbReference>
<evidence type="ECO:0000256" key="4">
    <source>
        <dbReference type="ARBA" id="ARBA00022729"/>
    </source>
</evidence>
<dbReference type="GO" id="GO:0005576">
    <property type="term" value="C:extracellular region"/>
    <property type="evidence" value="ECO:0007669"/>
    <property type="project" value="UniProtKB-SubCell"/>
</dbReference>
<sequence>METKTVKRGSKLKTFVTGFAALTLAFGNALIATSAAQAADIGSQLTQERATITGPDLATLSWGDSFGAENYACVPDSAQPGDTWTWSMPSQITWQRNVTLEHDNTPVIDVVIENGTATFTLRPEIAGVSNRCLNFSFGGTLNNDSNLLGSQTLEIRGGQGQLLGSKQITVRKPPFHELPTYHWKQLWFNREDQCRQDVNSCLTTAITLKAGDQGRITVTDIAQPNWKFKCDALTFTLRDHNLETQSDAKGVLENLSCSPTALSFEVNTAGLEAHKSYRMTIEANAVVPGETGLVNYSNVATVTDKADSQVIETQNQSSYVGGYVTGASLKIRKTDAAGNDANTQGQGVELLNGSTTLNYAIVNNGDQPLTNIQVSDNVTTGNAKVTNLSCVFPDKKTGVQWDGPFQPKASFTCTAELAGVVGHHSNVGVVTGIGAGGEPVRAEDPYWANNKKKVKVGNQVWFDANGDGLFQEGQEEGIDGVTLTISRTDGAQVTDYAGGAYNTAIQSANGGKYLFENLPALPDGVKYEVTISNVPAEYTPTKADVGGVEGIDNNSSTTKATSTDLTTNGAQDLTLDFGFVKNKKVSIGNQVWFDADKNGLFDNNEQGIENVKLTVTRTDGNPVTNYKGEELTDNQRSTRTTADGQYLFVDLAALPADVKYVVTVSEVPAQYEPTKADVGGAEGVDNNSSTGTATSIALTTNGAQDLTLDFGFIEKPKVSIGNQVWFDADNNGLFDNGEKGLENIKLTVTRSDNNPVTNFKGEELTEDQRSTKTNAQGQYMFENLAVLPAGTKYIVTVSEVPAQYEPTKADVGGAEGVDNNSSTGTATSTDLTTDGAQDLTLDFGFIEKPKVSIGNQVWFDADNNGLFDNGEKGLENIKLTVTRSDNNPVTNFKGEELTEDQRSTKTNAQGQYMFENLAVLPAGTKYIVTVSEVPAQYEPTKADVGGAEGVDNNSSTGTATSTDLTTDGAQDLTLDFGFVYKKVSIGNQVWFDKDNDGLFNNNEKGIANAELTVTRTDGQPVVDFKGQPYNVKTTTNADGQYLFADLSVLPADVKYVVTIADIPGYLPTKADVGGVEGVDNNSSTGTATSTALVDNNAADLTLDFGFVKKKVSVGDYVWWDVNRDGQQSDDEKPVSDVTVKLFNEAGEEIGTTETDENGFYSFVDLEAGDKYTVKFIAPEGASFTTQEEGDEATDSNPNLEGVAEFTAPLDGQNKADKPDLPTIDAGIVKLNLVLVKKLETTELVYPGDEVVFTLTPSNEGPVDALAGWSVTDVLPAGLTLVDISGEGYTCDKETATCIAADILAAGETGNAITVKAKVDADVKGSLHNVAYVAPAPEEIVETNPLGDKPVTGTNTDETSTDNDSQALVKVIEVIVPEKPGLAKTGGDMPLVGAGVAAMLLAAGGALVAARRSKRA</sequence>
<evidence type="ECO:0000256" key="1">
    <source>
        <dbReference type="ARBA" id="ARBA00004613"/>
    </source>
</evidence>
<dbReference type="InterPro" id="IPR047589">
    <property type="entry name" value="DUF11_rpt"/>
</dbReference>
<evidence type="ECO:0000256" key="2">
    <source>
        <dbReference type="ARBA" id="ARBA00007257"/>
    </source>
</evidence>
<dbReference type="Proteomes" id="UP000571183">
    <property type="component" value="Unassembled WGS sequence"/>
</dbReference>
<feature type="region of interest" description="Disordered" evidence="5">
    <location>
        <begin position="941"/>
        <end position="966"/>
    </location>
</feature>
<dbReference type="PANTHER" id="PTHR36108">
    <property type="entry name" value="COLOSSIN-B-RELATED"/>
    <property type="match status" value="1"/>
</dbReference>
<keyword evidence="6" id="KW-0812">Transmembrane</keyword>
<feature type="domain" description="SD-repeat containing protein B" evidence="9">
    <location>
        <begin position="719"/>
        <end position="845"/>
    </location>
</feature>
<evidence type="ECO:0000313" key="10">
    <source>
        <dbReference type="EMBL" id="MBB4071168.1"/>
    </source>
</evidence>
<evidence type="ECO:0000259" key="9">
    <source>
        <dbReference type="Pfam" id="PF17210"/>
    </source>
</evidence>
<proteinExistence type="inferred from homology"/>
<feature type="domain" description="DUF11" evidence="8">
    <location>
        <begin position="1233"/>
        <end position="1343"/>
    </location>
</feature>
<keyword evidence="11" id="KW-1185">Reference proteome</keyword>
<feature type="domain" description="SD-repeat containing protein B" evidence="9">
    <location>
        <begin position="1112"/>
        <end position="1200"/>
    </location>
</feature>
<evidence type="ECO:0000259" key="8">
    <source>
        <dbReference type="Pfam" id="PF01345"/>
    </source>
</evidence>
<dbReference type="InterPro" id="IPR001434">
    <property type="entry name" value="OmcB-like_DUF11"/>
</dbReference>
<dbReference type="PANTHER" id="PTHR36108:SF13">
    <property type="entry name" value="COLOSSIN-B-RELATED"/>
    <property type="match status" value="1"/>
</dbReference>
<organism evidence="10 11">
    <name type="scientific">Canibacter oris</name>
    <dbReference type="NCBI Taxonomy" id="1365628"/>
    <lineage>
        <taxon>Bacteria</taxon>
        <taxon>Bacillati</taxon>
        <taxon>Actinomycetota</taxon>
        <taxon>Actinomycetes</taxon>
        <taxon>Micrococcales</taxon>
        <taxon>Microbacteriaceae</taxon>
        <taxon>Canibacter</taxon>
    </lineage>
</organism>
<comment type="caution">
    <text evidence="10">The sequence shown here is derived from an EMBL/GenBank/DDBJ whole genome shotgun (WGS) entry which is preliminary data.</text>
</comment>
<feature type="compositionally biased region" description="Low complexity" evidence="5">
    <location>
        <begin position="955"/>
        <end position="966"/>
    </location>
</feature>
<dbReference type="SUPFAM" id="SSF117074">
    <property type="entry name" value="Hypothetical protein PA1324"/>
    <property type="match status" value="6"/>
</dbReference>
<feature type="domain" description="SD-repeat containing protein B" evidence="9">
    <location>
        <begin position="984"/>
        <end position="1106"/>
    </location>
</feature>
<dbReference type="InterPro" id="IPR013783">
    <property type="entry name" value="Ig-like_fold"/>
</dbReference>
<evidence type="ECO:0000256" key="5">
    <source>
        <dbReference type="SAM" id="MobiDB-lite"/>
    </source>
</evidence>
<dbReference type="Pfam" id="PF17210">
    <property type="entry name" value="SdrD_B"/>
    <property type="match status" value="6"/>
</dbReference>